<dbReference type="RefSeq" id="WP_058236801.1">
    <property type="nucleotide sequence ID" value="NZ_LT629792.1"/>
</dbReference>
<dbReference type="Pfam" id="PF18317">
    <property type="entry name" value="SDH_C"/>
    <property type="match status" value="1"/>
</dbReference>
<dbReference type="SUPFAM" id="SSF53223">
    <property type="entry name" value="Aminoacid dehydrogenase-like, N-terminal domain"/>
    <property type="match status" value="1"/>
</dbReference>
<keyword evidence="2" id="KW-0057">Aromatic amino acid biosynthesis</keyword>
<protein>
    <submittedName>
        <fullName evidence="5">Shikimate dehydrogenase</fullName>
    </submittedName>
</protein>
<dbReference type="Gene3D" id="3.40.50.10860">
    <property type="entry name" value="Leucine Dehydrogenase, chain A, domain 1"/>
    <property type="match status" value="1"/>
</dbReference>
<accession>A0ABY0V7W8</accession>
<dbReference type="InterPro" id="IPR041121">
    <property type="entry name" value="SDH_C"/>
</dbReference>
<evidence type="ECO:0000256" key="2">
    <source>
        <dbReference type="ARBA" id="ARBA00023141"/>
    </source>
</evidence>
<keyword evidence="6" id="KW-1185">Reference proteome</keyword>
<dbReference type="SUPFAM" id="SSF51735">
    <property type="entry name" value="NAD(P)-binding Rossmann-fold domains"/>
    <property type="match status" value="1"/>
</dbReference>
<evidence type="ECO:0000313" key="6">
    <source>
        <dbReference type="Proteomes" id="UP000198976"/>
    </source>
</evidence>
<dbReference type="Proteomes" id="UP000198976">
    <property type="component" value="Chromosome I"/>
</dbReference>
<dbReference type="PANTHER" id="PTHR21089">
    <property type="entry name" value="SHIKIMATE DEHYDROGENASE"/>
    <property type="match status" value="1"/>
</dbReference>
<gene>
    <name evidence="5" type="ORF">SAMN04489714_1227</name>
</gene>
<organism evidence="5 6">
    <name type="scientific">Schaalia radingae</name>
    <dbReference type="NCBI Taxonomy" id="131110"/>
    <lineage>
        <taxon>Bacteria</taxon>
        <taxon>Bacillati</taxon>
        <taxon>Actinomycetota</taxon>
        <taxon>Actinomycetes</taxon>
        <taxon>Actinomycetales</taxon>
        <taxon>Actinomycetaceae</taxon>
        <taxon>Schaalia</taxon>
    </lineage>
</organism>
<dbReference type="Pfam" id="PF08501">
    <property type="entry name" value="Shikimate_dh_N"/>
    <property type="match status" value="1"/>
</dbReference>
<feature type="domain" description="Shikimate dehydrogenase substrate binding N-terminal" evidence="3">
    <location>
        <begin position="19"/>
        <end position="102"/>
    </location>
</feature>
<sequence length="294" mass="31592">MNIAKPIPESADTSRWAAVIGSPVAHSLSPVLHRTAWDDLGCDPRWAYRRIECDRDGVASLIQQWDPNCLGLSVTMPCKQVIAPLMDVVDPLAKAVGSINTVVPAGGVLTGLNTDVEGIVEAVRRARTGLEPIRSATILGGRATASSALAALKSMHVDDVRIVARRFSGPGSVVMAESRLGVTSTHIMWDDTERVIASLDETDVVISTMPAGVCDNIAARVRPRSEQTLLDVVYAPTITPLVQAYRDRGARIAHGLDMLVFQGLAQVRVMTSRTPRVEPVMDAVYRAAEVPRAS</sequence>
<dbReference type="EMBL" id="LT629792">
    <property type="protein sequence ID" value="SDT95872.1"/>
    <property type="molecule type" value="Genomic_DNA"/>
</dbReference>
<dbReference type="InterPro" id="IPR036291">
    <property type="entry name" value="NAD(P)-bd_dom_sf"/>
</dbReference>
<feature type="domain" description="SDH C-terminal" evidence="4">
    <location>
        <begin position="255"/>
        <end position="284"/>
    </location>
</feature>
<proteinExistence type="predicted"/>
<evidence type="ECO:0000313" key="5">
    <source>
        <dbReference type="EMBL" id="SDT95872.1"/>
    </source>
</evidence>
<evidence type="ECO:0000256" key="1">
    <source>
        <dbReference type="ARBA" id="ARBA00004871"/>
    </source>
</evidence>
<comment type="pathway">
    <text evidence="1">Metabolic intermediate biosynthesis; chorismate biosynthesis; chorismate from D-erythrose 4-phosphate and phosphoenolpyruvate: step 4/7.</text>
</comment>
<name>A0ABY0V7W8_9ACTO</name>
<dbReference type="InterPro" id="IPR013708">
    <property type="entry name" value="Shikimate_DH-bd_N"/>
</dbReference>
<evidence type="ECO:0000259" key="4">
    <source>
        <dbReference type="Pfam" id="PF18317"/>
    </source>
</evidence>
<keyword evidence="2" id="KW-0028">Amino-acid biosynthesis</keyword>
<dbReference type="InterPro" id="IPR022893">
    <property type="entry name" value="Shikimate_DH_fam"/>
</dbReference>
<dbReference type="NCBIfam" id="NF001311">
    <property type="entry name" value="PRK00258.1-3"/>
    <property type="match status" value="1"/>
</dbReference>
<dbReference type="Gene3D" id="3.40.50.720">
    <property type="entry name" value="NAD(P)-binding Rossmann-like Domain"/>
    <property type="match status" value="1"/>
</dbReference>
<reference evidence="5 6" key="1">
    <citation type="submission" date="2016-10" db="EMBL/GenBank/DDBJ databases">
        <authorList>
            <person name="Varghese N."/>
            <person name="Submissions S."/>
        </authorList>
    </citation>
    <scope>NUCLEOTIDE SEQUENCE [LARGE SCALE GENOMIC DNA]</scope>
    <source>
        <strain evidence="5 6">DSM 9169</strain>
    </source>
</reference>
<evidence type="ECO:0000259" key="3">
    <source>
        <dbReference type="Pfam" id="PF08501"/>
    </source>
</evidence>
<dbReference type="InterPro" id="IPR046346">
    <property type="entry name" value="Aminoacid_DH-like_N_sf"/>
</dbReference>
<dbReference type="PANTHER" id="PTHR21089:SF1">
    <property type="entry name" value="BIFUNCTIONAL 3-DEHYDROQUINATE DEHYDRATASE_SHIKIMATE DEHYDROGENASE, CHLOROPLASTIC"/>
    <property type="match status" value="1"/>
</dbReference>